<evidence type="ECO:0000313" key="1">
    <source>
        <dbReference type="EMBL" id="WDE06013.1"/>
    </source>
</evidence>
<dbReference type="RefSeq" id="WP_044840504.1">
    <property type="nucleotide sequence ID" value="NZ_CP059733.1"/>
</dbReference>
<reference evidence="1 2" key="1">
    <citation type="journal article" date="2015" name="Genome Announc.">
        <title>Draft Genome Sequences of Marine Isolates of Thalassomonas viridans and Thalassomonas actiniarum.</title>
        <authorList>
            <person name="Olonade I."/>
            <person name="van Zyl L.J."/>
            <person name="Trindade M."/>
        </authorList>
    </citation>
    <scope>NUCLEOTIDE SEQUENCE [LARGE SCALE GENOMIC DNA]</scope>
    <source>
        <strain evidence="1 2">XOM25</strain>
    </source>
</reference>
<evidence type="ECO:0000313" key="2">
    <source>
        <dbReference type="Proteomes" id="UP000032352"/>
    </source>
</evidence>
<accession>A0AAF0C9P7</accession>
<gene>
    <name evidence="1" type="ORF">SG34_003530</name>
</gene>
<name>A0AAF0C9P7_9GAMM</name>
<reference evidence="1 2" key="2">
    <citation type="journal article" date="2022" name="Mar. Drugs">
        <title>Bioassay-Guided Fractionation Leads to the Detection of Cholic Acid Generated by the Rare Thalassomonas sp.</title>
        <authorList>
            <person name="Pheiffer F."/>
            <person name="Schneider Y.K."/>
            <person name="Hansen E.H."/>
            <person name="Andersen J.H."/>
            <person name="Isaksson J."/>
            <person name="Busche T."/>
            <person name="R C."/>
            <person name="Kalinowski J."/>
            <person name="Zyl L.V."/>
            <person name="Trindade M."/>
        </authorList>
    </citation>
    <scope>NUCLEOTIDE SEQUENCE [LARGE SCALE GENOMIC DNA]</scope>
    <source>
        <strain evidence="1 2">XOM25</strain>
    </source>
</reference>
<sequence length="76" mass="8551">MFAKMIPRKTNKIKAFSEVDEIVGLCGSQSRIMTNSGKIMAALPDFKQRSNREKTKRGKKKQLCPISGFLPVNYST</sequence>
<dbReference type="AlphaFoldDB" id="A0AAF0C9P7"/>
<organism evidence="1 2">
    <name type="scientific">Thalassomonas viridans</name>
    <dbReference type="NCBI Taxonomy" id="137584"/>
    <lineage>
        <taxon>Bacteria</taxon>
        <taxon>Pseudomonadati</taxon>
        <taxon>Pseudomonadota</taxon>
        <taxon>Gammaproteobacteria</taxon>
        <taxon>Alteromonadales</taxon>
        <taxon>Colwelliaceae</taxon>
        <taxon>Thalassomonas</taxon>
    </lineage>
</organism>
<dbReference type="Proteomes" id="UP000032352">
    <property type="component" value="Chromosome"/>
</dbReference>
<proteinExistence type="predicted"/>
<keyword evidence="2" id="KW-1185">Reference proteome</keyword>
<dbReference type="KEGG" id="tvd:SG34_003530"/>
<protein>
    <submittedName>
        <fullName evidence="1">Uncharacterized protein</fullName>
    </submittedName>
</protein>
<dbReference type="EMBL" id="CP059733">
    <property type="protein sequence ID" value="WDE06013.1"/>
    <property type="molecule type" value="Genomic_DNA"/>
</dbReference>